<dbReference type="InterPro" id="IPR000182">
    <property type="entry name" value="GNAT_dom"/>
</dbReference>
<reference evidence="3" key="1">
    <citation type="journal article" date="2019" name="Int. J. Syst. Evol. Microbiol.">
        <title>The Global Catalogue of Microorganisms (GCM) 10K type strain sequencing project: providing services to taxonomists for standard genome sequencing and annotation.</title>
        <authorList>
            <consortium name="The Broad Institute Genomics Platform"/>
            <consortium name="The Broad Institute Genome Sequencing Center for Infectious Disease"/>
            <person name="Wu L."/>
            <person name="Ma J."/>
        </authorList>
    </citation>
    <scope>NUCLEOTIDE SEQUENCE [LARGE SCALE GENOMIC DNA]</scope>
    <source>
        <strain evidence="3">JCM 17494</strain>
    </source>
</reference>
<dbReference type="PROSITE" id="PS51186">
    <property type="entry name" value="GNAT"/>
    <property type="match status" value="1"/>
</dbReference>
<comment type="caution">
    <text evidence="2">The sequence shown here is derived from an EMBL/GenBank/DDBJ whole genome shotgun (WGS) entry which is preliminary data.</text>
</comment>
<sequence length="204" mass="22395">MLAKLAYGMNTGYPLRSFFELRYSSDSELRGSILMRVTELNRDTAPEAVDAVFEGLSARSRYLRFHAPTPRLTASARRVLVDVDGERHAAVCALIGGDPVGIARVIKTGECRAEIAVAVVDLWQRRGVGRRLLEELTAIAARMGVAELRGDVLPDNEGMLALARKVLPGVRLTREIDTIGLSYPLAWVTAEITDADLIDSLQEF</sequence>
<proteinExistence type="predicted"/>
<feature type="domain" description="N-acetyltransferase" evidence="1">
    <location>
        <begin position="35"/>
        <end position="186"/>
    </location>
</feature>
<evidence type="ECO:0000313" key="2">
    <source>
        <dbReference type="EMBL" id="GAA3672380.1"/>
    </source>
</evidence>
<dbReference type="SUPFAM" id="SSF55729">
    <property type="entry name" value="Acyl-CoA N-acyltransferases (Nat)"/>
    <property type="match status" value="1"/>
</dbReference>
<dbReference type="InterPro" id="IPR016181">
    <property type="entry name" value="Acyl_CoA_acyltransferase"/>
</dbReference>
<gene>
    <name evidence="2" type="ORF">GCM10022267_68940</name>
</gene>
<accession>A0ABP7BZC8</accession>
<dbReference type="EMBL" id="BAABBE010000026">
    <property type="protein sequence ID" value="GAA3672380.1"/>
    <property type="molecule type" value="Genomic_DNA"/>
</dbReference>
<keyword evidence="3" id="KW-1185">Reference proteome</keyword>
<protein>
    <recommendedName>
        <fullName evidence="1">N-acetyltransferase domain-containing protein</fullName>
    </recommendedName>
</protein>
<dbReference type="Gene3D" id="3.40.630.30">
    <property type="match status" value="1"/>
</dbReference>
<evidence type="ECO:0000259" key="1">
    <source>
        <dbReference type="PROSITE" id="PS51186"/>
    </source>
</evidence>
<dbReference type="CDD" id="cd04301">
    <property type="entry name" value="NAT_SF"/>
    <property type="match status" value="1"/>
</dbReference>
<evidence type="ECO:0000313" key="3">
    <source>
        <dbReference type="Proteomes" id="UP001500711"/>
    </source>
</evidence>
<dbReference type="Proteomes" id="UP001500711">
    <property type="component" value="Unassembled WGS sequence"/>
</dbReference>
<dbReference type="Pfam" id="PF00583">
    <property type="entry name" value="Acetyltransf_1"/>
    <property type="match status" value="1"/>
</dbReference>
<organism evidence="2 3">
    <name type="scientific">Lentzea roselyniae</name>
    <dbReference type="NCBI Taxonomy" id="531940"/>
    <lineage>
        <taxon>Bacteria</taxon>
        <taxon>Bacillati</taxon>
        <taxon>Actinomycetota</taxon>
        <taxon>Actinomycetes</taxon>
        <taxon>Pseudonocardiales</taxon>
        <taxon>Pseudonocardiaceae</taxon>
        <taxon>Lentzea</taxon>
    </lineage>
</organism>
<name>A0ABP7BZC8_9PSEU</name>